<reference evidence="3 4" key="1">
    <citation type="submission" date="2018-12" db="EMBL/GenBank/DDBJ databases">
        <authorList>
            <person name="Toschakov S.V."/>
        </authorList>
    </citation>
    <scope>NUCLEOTIDE SEQUENCE [LARGE SCALE GENOMIC DNA]</scope>
    <source>
        <strain evidence="3 4">GM2012</strain>
    </source>
</reference>
<dbReference type="EMBL" id="RYZH01000060">
    <property type="protein sequence ID" value="RUL83406.1"/>
    <property type="molecule type" value="Genomic_DNA"/>
</dbReference>
<dbReference type="RefSeq" id="WP_126727633.1">
    <property type="nucleotide sequence ID" value="NZ_RYZH01000060.1"/>
</dbReference>
<name>A0A432ME27_9BACT</name>
<sequence>MTTGSPLGQLADLLRRVEAKTRAQELIEELELSADQLRQAEEAIREVEARDRQVRPARQRELEQAEGDEHLLKELVRRTAQNRALMGEQEFREAERLIQVSRAEIERRRAEAQAELETLRDELDRARIELRAALDRYHHVRRELDRLQVPSNGHVQQGDDLAQRAEEHFPEFQVRAFAREIEEANAAFAAMDRREQYAQMRVWIGRLRRFQHSDPGEDEREVLEKIFRRLVSLSKQHEPGYIEAFNRQYAADWDAYIAEAQESLRQASEEARRNREREADAPDGPDPRNAESIEARRISEQALEHLKALLLIRYDDPQVKADRFRETLARIVEGYGSPDERLLEVIRPYREWVTGAEFRSLREALDRDPSLPVEVEEPTDDSEAPTRA</sequence>
<feature type="coiled-coil region" evidence="1">
    <location>
        <begin position="16"/>
        <end position="50"/>
    </location>
</feature>
<feature type="region of interest" description="Disordered" evidence="2">
    <location>
        <begin position="365"/>
        <end position="388"/>
    </location>
</feature>
<dbReference type="Proteomes" id="UP000280296">
    <property type="component" value="Unassembled WGS sequence"/>
</dbReference>
<evidence type="ECO:0000313" key="3">
    <source>
        <dbReference type="EMBL" id="RUL83406.1"/>
    </source>
</evidence>
<accession>A0A432ME27</accession>
<dbReference type="AlphaFoldDB" id="A0A432ME27"/>
<organism evidence="3 4">
    <name type="scientific">Tautonia sociabilis</name>
    <dbReference type="NCBI Taxonomy" id="2080755"/>
    <lineage>
        <taxon>Bacteria</taxon>
        <taxon>Pseudomonadati</taxon>
        <taxon>Planctomycetota</taxon>
        <taxon>Planctomycetia</taxon>
        <taxon>Isosphaerales</taxon>
        <taxon>Isosphaeraceae</taxon>
        <taxon>Tautonia</taxon>
    </lineage>
</organism>
<proteinExistence type="predicted"/>
<keyword evidence="4" id="KW-1185">Reference proteome</keyword>
<comment type="caution">
    <text evidence="3">The sequence shown here is derived from an EMBL/GenBank/DDBJ whole genome shotgun (WGS) entry which is preliminary data.</text>
</comment>
<reference evidence="3 4" key="2">
    <citation type="submission" date="2019-01" db="EMBL/GenBank/DDBJ databases">
        <title>Tautonia sociabilis, a novel thermotolerant planctomycete of Isosphaeraceae family, isolated from a 4000 m deep subterranean habitat.</title>
        <authorList>
            <person name="Kovaleva O.L."/>
            <person name="Elcheninov A.G."/>
            <person name="Van Heerden E."/>
            <person name="Toshchakov S.V."/>
            <person name="Novikov A."/>
            <person name="Bonch-Osmolovskaya E.A."/>
            <person name="Kublanov I.V."/>
        </authorList>
    </citation>
    <scope>NUCLEOTIDE SEQUENCE [LARGE SCALE GENOMIC DNA]</scope>
    <source>
        <strain evidence="3 4">GM2012</strain>
    </source>
</reference>
<evidence type="ECO:0000256" key="1">
    <source>
        <dbReference type="SAM" id="Coils"/>
    </source>
</evidence>
<dbReference type="OrthoDB" id="252441at2"/>
<gene>
    <name evidence="3" type="ORF">TsocGM_22095</name>
</gene>
<evidence type="ECO:0000313" key="4">
    <source>
        <dbReference type="Proteomes" id="UP000280296"/>
    </source>
</evidence>
<protein>
    <submittedName>
        <fullName evidence="3">Uncharacterized protein</fullName>
    </submittedName>
</protein>
<feature type="coiled-coil region" evidence="1">
    <location>
        <begin position="100"/>
        <end position="143"/>
    </location>
</feature>
<evidence type="ECO:0000256" key="2">
    <source>
        <dbReference type="SAM" id="MobiDB-lite"/>
    </source>
</evidence>
<feature type="region of interest" description="Disordered" evidence="2">
    <location>
        <begin position="267"/>
        <end position="290"/>
    </location>
</feature>
<keyword evidence="1" id="KW-0175">Coiled coil</keyword>
<feature type="compositionally biased region" description="Acidic residues" evidence="2">
    <location>
        <begin position="374"/>
        <end position="388"/>
    </location>
</feature>